<protein>
    <submittedName>
        <fullName evidence="2">Uncharacterized protein</fullName>
    </submittedName>
</protein>
<dbReference type="PANTHER" id="PTHR33604">
    <property type="entry name" value="OSJNBA0004B13.7 PROTEIN"/>
    <property type="match status" value="1"/>
</dbReference>
<gene>
    <name evidence="2" type="ORF">V1264_003190</name>
</gene>
<dbReference type="AlphaFoldDB" id="A0AAN9B524"/>
<reference evidence="2 3" key="1">
    <citation type="submission" date="2024-02" db="EMBL/GenBank/DDBJ databases">
        <title>Chromosome-scale genome assembly of the rough periwinkle Littorina saxatilis.</title>
        <authorList>
            <person name="De Jode A."/>
            <person name="Faria R."/>
            <person name="Formenti G."/>
            <person name="Sims Y."/>
            <person name="Smith T.P."/>
            <person name="Tracey A."/>
            <person name="Wood J.M.D."/>
            <person name="Zagrodzka Z.B."/>
            <person name="Johannesson K."/>
            <person name="Butlin R.K."/>
            <person name="Leder E.H."/>
        </authorList>
    </citation>
    <scope>NUCLEOTIDE SEQUENCE [LARGE SCALE GENOMIC DNA]</scope>
    <source>
        <strain evidence="2">Snail1</strain>
        <tissue evidence="2">Muscle</tissue>
    </source>
</reference>
<comment type="caution">
    <text evidence="2">The sequence shown here is derived from an EMBL/GenBank/DDBJ whole genome shotgun (WGS) entry which is preliminary data.</text>
</comment>
<organism evidence="2 3">
    <name type="scientific">Littorina saxatilis</name>
    <dbReference type="NCBI Taxonomy" id="31220"/>
    <lineage>
        <taxon>Eukaryota</taxon>
        <taxon>Metazoa</taxon>
        <taxon>Spiralia</taxon>
        <taxon>Lophotrochozoa</taxon>
        <taxon>Mollusca</taxon>
        <taxon>Gastropoda</taxon>
        <taxon>Caenogastropoda</taxon>
        <taxon>Littorinimorpha</taxon>
        <taxon>Littorinoidea</taxon>
        <taxon>Littorinidae</taxon>
        <taxon>Littorina</taxon>
    </lineage>
</organism>
<name>A0AAN9B524_9CAEN</name>
<dbReference type="Proteomes" id="UP001374579">
    <property type="component" value="Unassembled WGS sequence"/>
</dbReference>
<evidence type="ECO:0000313" key="3">
    <source>
        <dbReference type="Proteomes" id="UP001374579"/>
    </source>
</evidence>
<dbReference type="InterPro" id="IPR029044">
    <property type="entry name" value="Nucleotide-diphossugar_trans"/>
</dbReference>
<feature type="region of interest" description="Disordered" evidence="1">
    <location>
        <begin position="77"/>
        <end position="115"/>
    </location>
</feature>
<feature type="compositionally biased region" description="Basic and acidic residues" evidence="1">
    <location>
        <begin position="89"/>
        <end position="98"/>
    </location>
</feature>
<dbReference type="PANTHER" id="PTHR33604:SF3">
    <property type="entry name" value="OSJNBA0004B13.7 PROTEIN"/>
    <property type="match status" value="1"/>
</dbReference>
<accession>A0AAN9B524</accession>
<sequence length="421" mass="47052">MNVVRWSRRSPLLLLAVLLVAALAVVVFFRGHGNDHKLLPSDSEGKLYTPSRADAQRQLGGGDSKAGLSLVRSSENNNVKANSGFGQKEQGDSERGSEQKGAVDSQNKSGHGVKASSGSGIFNALLRILVLTYNRGQSLSRCLASLNDAEYDGKRVEVEIHIDRSKSGIVHNETLEAANSFVFKHGRVQVVVKPKHGGVLGQWLRSWRVPEDNTSEIAVFVEDDITLSPYFARYLRRVHEKYDSYPGINGYALQAESIRHAVGSKHSRLQGPEGEVVFLYPVLGSWGFSPHTGQWRDFIRWYNESSQKKGFKPAVPGLMPTGWYNSLYNTGRAETMWTMWHIHHAYQNKVYTVYTHFPQGKCLAFNWKEPGEHYGGKRTKGLKADLLDTWKEEDFKLPDKLQILNAKGDNIGKLMTPTGIV</sequence>
<dbReference type="EMBL" id="JBAMIC010000012">
    <property type="protein sequence ID" value="KAK7098982.1"/>
    <property type="molecule type" value="Genomic_DNA"/>
</dbReference>
<proteinExistence type="predicted"/>
<evidence type="ECO:0000313" key="2">
    <source>
        <dbReference type="EMBL" id="KAK7098982.1"/>
    </source>
</evidence>
<dbReference type="SUPFAM" id="SSF53448">
    <property type="entry name" value="Nucleotide-diphospho-sugar transferases"/>
    <property type="match status" value="1"/>
</dbReference>
<keyword evidence="3" id="KW-1185">Reference proteome</keyword>
<evidence type="ECO:0000256" key="1">
    <source>
        <dbReference type="SAM" id="MobiDB-lite"/>
    </source>
</evidence>
<dbReference type="Gene3D" id="3.90.550.10">
    <property type="entry name" value="Spore Coat Polysaccharide Biosynthesis Protein SpsA, Chain A"/>
    <property type="match status" value="1"/>
</dbReference>
<dbReference type="CDD" id="cd00761">
    <property type="entry name" value="Glyco_tranf_GTA_type"/>
    <property type="match status" value="1"/>
</dbReference>